<dbReference type="Pfam" id="PF01412">
    <property type="entry name" value="ArfGap"/>
    <property type="match status" value="1"/>
</dbReference>
<name>A0AAD8I0Q9_9APIA</name>
<gene>
    <name evidence="2" type="ORF">POM88_032731</name>
</gene>
<protein>
    <recommendedName>
        <fullName evidence="1">Arf-GAP domain-containing protein</fullName>
    </recommendedName>
</protein>
<dbReference type="InterPro" id="IPR044820">
    <property type="entry name" value="AGD14-like"/>
</dbReference>
<dbReference type="AlphaFoldDB" id="A0AAD8I0Q9"/>
<reference evidence="2" key="1">
    <citation type="submission" date="2023-02" db="EMBL/GenBank/DDBJ databases">
        <title>Genome of toxic invasive species Heracleum sosnowskyi carries increased number of genes despite the absence of recent whole-genome duplications.</title>
        <authorList>
            <person name="Schelkunov M."/>
            <person name="Shtratnikova V."/>
            <person name="Makarenko M."/>
            <person name="Klepikova A."/>
            <person name="Omelchenko D."/>
            <person name="Novikova G."/>
            <person name="Obukhova E."/>
            <person name="Bogdanov V."/>
            <person name="Penin A."/>
            <person name="Logacheva M."/>
        </authorList>
    </citation>
    <scope>NUCLEOTIDE SEQUENCE</scope>
    <source>
        <strain evidence="2">Hsosn_3</strain>
        <tissue evidence="2">Leaf</tissue>
    </source>
</reference>
<sequence length="316" mass="35605">MYNFNCSQGPQYVCTTFWTFVCITCSGIHREFTHRVKSVSMSFTSQEVEALQKGACKGTYIERKTRYSVLHQFPVFRTPFCIVNMMIYRYYWFLLYNKEFDGFCVTNGSGVIVEAQDANTEALVQFKSSLANADEALSDCKCRGSLISSFLSPSHSSDNGFEGSFSNEGSNASDICKYETQAPTFQTGFGFSSASSESARDVFNEEISQHNVNTYSDAHTKSAAEQVPHSQDDNEVAILVNTAYLYGSDTKNKSPGVMFSDTRFIFAVMLANEYMKKRLLKSQISLTEDKRRKRNITLLVKEVMGELEFVVEEDAP</sequence>
<dbReference type="InterPro" id="IPR001164">
    <property type="entry name" value="ArfGAP_dom"/>
</dbReference>
<dbReference type="InterPro" id="IPR037278">
    <property type="entry name" value="ARFGAP/RecO"/>
</dbReference>
<dbReference type="EMBL" id="JAUIZM010000007">
    <property type="protein sequence ID" value="KAK1376538.1"/>
    <property type="molecule type" value="Genomic_DNA"/>
</dbReference>
<feature type="domain" description="Arf-GAP" evidence="1">
    <location>
        <begin position="5"/>
        <end position="54"/>
    </location>
</feature>
<dbReference type="PANTHER" id="PTHR46085:SF4">
    <property type="entry name" value="ADP-RIBOSYLATION FACTOR GTPASE-ACTIVATING PROTEIN AGD14-RELATED"/>
    <property type="match status" value="1"/>
</dbReference>
<accession>A0AAD8I0Q9</accession>
<organism evidence="2 3">
    <name type="scientific">Heracleum sosnowskyi</name>
    <dbReference type="NCBI Taxonomy" id="360622"/>
    <lineage>
        <taxon>Eukaryota</taxon>
        <taxon>Viridiplantae</taxon>
        <taxon>Streptophyta</taxon>
        <taxon>Embryophyta</taxon>
        <taxon>Tracheophyta</taxon>
        <taxon>Spermatophyta</taxon>
        <taxon>Magnoliopsida</taxon>
        <taxon>eudicotyledons</taxon>
        <taxon>Gunneridae</taxon>
        <taxon>Pentapetalae</taxon>
        <taxon>asterids</taxon>
        <taxon>campanulids</taxon>
        <taxon>Apiales</taxon>
        <taxon>Apiaceae</taxon>
        <taxon>Apioideae</taxon>
        <taxon>apioid superclade</taxon>
        <taxon>Tordylieae</taxon>
        <taxon>Tordyliinae</taxon>
        <taxon>Heracleum</taxon>
    </lineage>
</organism>
<evidence type="ECO:0000313" key="2">
    <source>
        <dbReference type="EMBL" id="KAK1376538.1"/>
    </source>
</evidence>
<dbReference type="PANTHER" id="PTHR46085">
    <property type="entry name" value="ARFGAP/RECO-RELATED"/>
    <property type="match status" value="1"/>
</dbReference>
<dbReference type="Proteomes" id="UP001237642">
    <property type="component" value="Unassembled WGS sequence"/>
</dbReference>
<evidence type="ECO:0000313" key="3">
    <source>
        <dbReference type="Proteomes" id="UP001237642"/>
    </source>
</evidence>
<dbReference type="InterPro" id="IPR038508">
    <property type="entry name" value="ArfGAP_dom_sf"/>
</dbReference>
<dbReference type="SUPFAM" id="SSF57863">
    <property type="entry name" value="ArfGap/RecO-like zinc finger"/>
    <property type="match status" value="1"/>
</dbReference>
<proteinExistence type="predicted"/>
<reference evidence="2" key="2">
    <citation type="submission" date="2023-05" db="EMBL/GenBank/DDBJ databases">
        <authorList>
            <person name="Schelkunov M.I."/>
        </authorList>
    </citation>
    <scope>NUCLEOTIDE SEQUENCE</scope>
    <source>
        <strain evidence="2">Hsosn_3</strain>
        <tissue evidence="2">Leaf</tissue>
    </source>
</reference>
<dbReference type="GO" id="GO:0005096">
    <property type="term" value="F:GTPase activator activity"/>
    <property type="evidence" value="ECO:0007669"/>
    <property type="project" value="InterPro"/>
</dbReference>
<dbReference type="Gene3D" id="1.10.220.150">
    <property type="entry name" value="Arf GTPase activating protein"/>
    <property type="match status" value="1"/>
</dbReference>
<evidence type="ECO:0000259" key="1">
    <source>
        <dbReference type="Pfam" id="PF01412"/>
    </source>
</evidence>
<comment type="caution">
    <text evidence="2">The sequence shown here is derived from an EMBL/GenBank/DDBJ whole genome shotgun (WGS) entry which is preliminary data.</text>
</comment>
<keyword evidence="3" id="KW-1185">Reference proteome</keyword>